<proteinExistence type="inferred from homology"/>
<feature type="repeat" description="TPR" evidence="16">
    <location>
        <begin position="627"/>
        <end position="660"/>
    </location>
</feature>
<dbReference type="InterPro" id="IPR019734">
    <property type="entry name" value="TPR_rpt"/>
</dbReference>
<evidence type="ECO:0000256" key="17">
    <source>
        <dbReference type="SAM" id="Phobius"/>
    </source>
</evidence>
<dbReference type="Pfam" id="PF13424">
    <property type="entry name" value="TPR_12"/>
    <property type="match status" value="1"/>
</dbReference>
<evidence type="ECO:0000256" key="1">
    <source>
        <dbReference type="ARBA" id="ARBA00003582"/>
    </source>
</evidence>
<evidence type="ECO:0000313" key="20">
    <source>
        <dbReference type="Proteomes" id="UP000655588"/>
    </source>
</evidence>
<dbReference type="InterPro" id="IPR011990">
    <property type="entry name" value="TPR-like_helical_dom_sf"/>
</dbReference>
<keyword evidence="13 17" id="KW-0472">Membrane</keyword>
<feature type="transmembrane region" description="Helical" evidence="17">
    <location>
        <begin position="331"/>
        <end position="350"/>
    </location>
</feature>
<dbReference type="GO" id="GO:0016020">
    <property type="term" value="C:membrane"/>
    <property type="evidence" value="ECO:0007669"/>
    <property type="project" value="UniProtKB-SubCell"/>
</dbReference>
<dbReference type="GO" id="GO:0004169">
    <property type="term" value="F:dolichyl-phosphate-mannose-protein mannosyltransferase activity"/>
    <property type="evidence" value="ECO:0007669"/>
    <property type="project" value="UniProtKB-EC"/>
</dbReference>
<name>A0A833S3R1_9HYME</name>
<keyword evidence="9" id="KW-0677">Repeat</keyword>
<evidence type="ECO:0000256" key="12">
    <source>
        <dbReference type="ARBA" id="ARBA00022989"/>
    </source>
</evidence>
<reference evidence="19" key="1">
    <citation type="submission" date="2019-11" db="EMBL/GenBank/DDBJ databases">
        <title>The nuclear and mitochondrial genomes of Frieseomelitta varia - a highly eusocial stingless bee (Meliponini) with a permanently sterile worker caste.</title>
        <authorList>
            <person name="Freitas F.C.P."/>
            <person name="Lourenco A.P."/>
            <person name="Nunes F.M.F."/>
            <person name="Paschoal A.R."/>
            <person name="Abreu F.C.P."/>
            <person name="Barbin F.O."/>
            <person name="Bataglia L."/>
            <person name="Cardoso-Junior C.A.M."/>
            <person name="Cervoni M.S."/>
            <person name="Silva S.R."/>
            <person name="Dalarmi F."/>
            <person name="Del Lama M.A."/>
            <person name="Depintor T.S."/>
            <person name="Ferreira K.M."/>
            <person name="Goria P.S."/>
            <person name="Jaskot M.C."/>
            <person name="Lago D.C."/>
            <person name="Luna-Lucena D."/>
            <person name="Moda L.M."/>
            <person name="Nascimento L."/>
            <person name="Pedrino M."/>
            <person name="Rabico F.O."/>
            <person name="Sanches F.C."/>
            <person name="Santos D.E."/>
            <person name="Santos C.G."/>
            <person name="Vieira J."/>
            <person name="Lopes T.F."/>
            <person name="Barchuk A.R."/>
            <person name="Hartfelder K."/>
            <person name="Simoes Z.L.P."/>
            <person name="Bitondi M.M.G."/>
            <person name="Pinheiro D.G."/>
        </authorList>
    </citation>
    <scope>NUCLEOTIDE SEQUENCE</scope>
    <source>
        <strain evidence="19">USP_RPSP 00005682</strain>
        <tissue evidence="19">Whole individual</tissue>
    </source>
</reference>
<dbReference type="PANTHER" id="PTHR44227:SF3">
    <property type="entry name" value="PROTEIN O-MANNOSYL-TRANSFERASE TMTC4"/>
    <property type="match status" value="1"/>
</dbReference>
<keyword evidence="7" id="KW-0808">Transferase</keyword>
<accession>A0A833S3R1</accession>
<dbReference type="PROSITE" id="PS50005">
    <property type="entry name" value="TPR"/>
    <property type="match status" value="5"/>
</dbReference>
<dbReference type="SUPFAM" id="SSF48452">
    <property type="entry name" value="TPR-like"/>
    <property type="match status" value="2"/>
</dbReference>
<keyword evidence="8 17" id="KW-0812">Transmembrane</keyword>
<feature type="transmembrane region" description="Helical" evidence="17">
    <location>
        <begin position="12"/>
        <end position="32"/>
    </location>
</feature>
<keyword evidence="11" id="KW-0256">Endoplasmic reticulum</keyword>
<evidence type="ECO:0000256" key="11">
    <source>
        <dbReference type="ARBA" id="ARBA00022824"/>
    </source>
</evidence>
<keyword evidence="20" id="KW-1185">Reference proteome</keyword>
<dbReference type="Pfam" id="PF07719">
    <property type="entry name" value="TPR_2"/>
    <property type="match status" value="1"/>
</dbReference>
<dbReference type="Gene3D" id="1.25.40.10">
    <property type="entry name" value="Tetratricopeptide repeat domain"/>
    <property type="match status" value="3"/>
</dbReference>
<dbReference type="Pfam" id="PF13414">
    <property type="entry name" value="TPR_11"/>
    <property type="match status" value="1"/>
</dbReference>
<evidence type="ECO:0000256" key="7">
    <source>
        <dbReference type="ARBA" id="ARBA00022679"/>
    </source>
</evidence>
<evidence type="ECO:0000259" key="18">
    <source>
        <dbReference type="Pfam" id="PF08409"/>
    </source>
</evidence>
<dbReference type="PANTHER" id="PTHR44227">
    <property type="match status" value="1"/>
</dbReference>
<feature type="repeat" description="TPR" evidence="16">
    <location>
        <begin position="559"/>
        <end position="592"/>
    </location>
</feature>
<dbReference type="PROSITE" id="PS50293">
    <property type="entry name" value="TPR_REGION"/>
    <property type="match status" value="2"/>
</dbReference>
<feature type="transmembrane region" description="Helical" evidence="17">
    <location>
        <begin position="151"/>
        <end position="172"/>
    </location>
</feature>
<evidence type="ECO:0000256" key="8">
    <source>
        <dbReference type="ARBA" id="ARBA00022692"/>
    </source>
</evidence>
<dbReference type="Pfam" id="PF08409">
    <property type="entry name" value="TMTC_DUF1736"/>
    <property type="match status" value="1"/>
</dbReference>
<protein>
    <recommendedName>
        <fullName evidence="6">dolichyl-phosphate-mannose--protein mannosyltransferase</fullName>
        <ecNumber evidence="6">2.4.1.109</ecNumber>
    </recommendedName>
</protein>
<dbReference type="UniPathway" id="UPA00378"/>
<comment type="similarity">
    <text evidence="5">Belongs to the TMTC family.</text>
</comment>
<feature type="repeat" description="TPR" evidence="16">
    <location>
        <begin position="491"/>
        <end position="524"/>
    </location>
</feature>
<dbReference type="EC" id="2.4.1.109" evidence="6"/>
<feature type="transmembrane region" description="Helical" evidence="17">
    <location>
        <begin position="414"/>
        <end position="434"/>
    </location>
</feature>
<sequence>MSLKTSSKLPDVPLPLSLIIIAALSLCFINSYNGEFVFDDSEAIVHNEDVQTTSLMDVFKNDFWGTRLTHKQSHKSYRPLTILSFRLHFWLRKKLIAQDYHIVNIILHAIVSVLMLPVFNILLNTKERSTTFYATALFAVHPVHTEAVSGIVGRAELLCALFMWISIILYYYSIYARRLLHRWLSMCGCITSVAIAMLCKETGITTMGICCIYDIIIVNKLYPHQIILKPSYKQMKNFINQKRKLLIRLFILFLSSLMLMISRFSIMGFKAPNFQPVDNPASFMNNIFLRILNYSYIYCLNIWLLICPEWLCFDWSMGCIPLIINFNDKRILFVLLFWLILGAMFIYIFNSYQDNFLRYSIMGLTMLIIPFLPASNIFFNVGFVLAERTLYIPSVGYCLLLVIGLQKLCNRIPVQYMLFSYVALVSLFFMRSLIRSDQWRSETTLFRSALHVCPLNAKVHYNIAKNAADAGNSTLAQCEYEEALRLNPKYAQAMNNLGNLLKDQGKYLEAVTLFKRAIELQEDFATAWMNLGIVLSSLKKYEESEKSYLTALSYRSKYPDCFYNLGVMYLEQKNYDKALKAWESATKQRTTHRRAWTNTILLLDDLGMRDNALKIGNQALQYLPDDASIHFNIANILGKAGNFVEAEVHFKNAISRNPKDAMFYTNLGVLYHRWKKFNEAENMYKKALEIKPELNSAKENLRKLYSLKTSIK</sequence>
<evidence type="ECO:0000256" key="6">
    <source>
        <dbReference type="ARBA" id="ARBA00012839"/>
    </source>
</evidence>
<evidence type="ECO:0000256" key="5">
    <source>
        <dbReference type="ARBA" id="ARBA00007882"/>
    </source>
</evidence>
<evidence type="ECO:0000256" key="4">
    <source>
        <dbReference type="ARBA" id="ARBA00004922"/>
    </source>
</evidence>
<feature type="transmembrane region" description="Helical" evidence="17">
    <location>
        <begin position="245"/>
        <end position="267"/>
    </location>
</feature>
<evidence type="ECO:0000256" key="13">
    <source>
        <dbReference type="ARBA" id="ARBA00023136"/>
    </source>
</evidence>
<dbReference type="EMBL" id="WNWW01000040">
    <property type="protein sequence ID" value="KAF3430515.1"/>
    <property type="molecule type" value="Genomic_DNA"/>
</dbReference>
<comment type="pathway">
    <text evidence="4">Protein modification; protein glycosylation.</text>
</comment>
<dbReference type="GO" id="GO:0005783">
    <property type="term" value="C:endoplasmic reticulum"/>
    <property type="evidence" value="ECO:0007669"/>
    <property type="project" value="UniProtKB-SubCell"/>
</dbReference>
<evidence type="ECO:0000256" key="3">
    <source>
        <dbReference type="ARBA" id="ARBA00004240"/>
    </source>
</evidence>
<feature type="domain" description="DUF1736" evidence="18">
    <location>
        <begin position="269"/>
        <end position="341"/>
    </location>
</feature>
<keyword evidence="12 17" id="KW-1133">Transmembrane helix</keyword>
<keyword evidence="10 16" id="KW-0802">TPR repeat</keyword>
<evidence type="ECO:0000256" key="16">
    <source>
        <dbReference type="PROSITE-ProRule" id="PRU00339"/>
    </source>
</evidence>
<dbReference type="Proteomes" id="UP000655588">
    <property type="component" value="Unassembled WGS sequence"/>
</dbReference>
<dbReference type="AlphaFoldDB" id="A0A833S3R1"/>
<feature type="transmembrane region" description="Helical" evidence="17">
    <location>
        <begin position="287"/>
        <end position="311"/>
    </location>
</feature>
<feature type="repeat" description="TPR" evidence="16">
    <location>
        <begin position="661"/>
        <end position="694"/>
    </location>
</feature>
<feature type="repeat" description="TPR" evidence="16">
    <location>
        <begin position="525"/>
        <end position="558"/>
    </location>
</feature>
<evidence type="ECO:0000256" key="9">
    <source>
        <dbReference type="ARBA" id="ARBA00022737"/>
    </source>
</evidence>
<dbReference type="SMART" id="SM00028">
    <property type="entry name" value="TPR"/>
    <property type="match status" value="7"/>
</dbReference>
<dbReference type="InterPro" id="IPR013105">
    <property type="entry name" value="TPR_2"/>
</dbReference>
<feature type="transmembrane region" description="Helical" evidence="17">
    <location>
        <begin position="179"/>
        <end position="198"/>
    </location>
</feature>
<feature type="transmembrane region" description="Helical" evidence="17">
    <location>
        <begin position="102"/>
        <end position="123"/>
    </location>
</feature>
<feature type="transmembrane region" description="Helical" evidence="17">
    <location>
        <begin position="356"/>
        <end position="378"/>
    </location>
</feature>
<evidence type="ECO:0000256" key="10">
    <source>
        <dbReference type="ARBA" id="ARBA00022803"/>
    </source>
</evidence>
<comment type="function">
    <text evidence="1">Transfers mannosyl residues to the hydroxyl group of serine or threonine residues.</text>
</comment>
<feature type="transmembrane region" description="Helical" evidence="17">
    <location>
        <begin position="390"/>
        <end position="408"/>
    </location>
</feature>
<organism evidence="19 20">
    <name type="scientific">Frieseomelitta varia</name>
    <dbReference type="NCBI Taxonomy" id="561572"/>
    <lineage>
        <taxon>Eukaryota</taxon>
        <taxon>Metazoa</taxon>
        <taxon>Ecdysozoa</taxon>
        <taxon>Arthropoda</taxon>
        <taxon>Hexapoda</taxon>
        <taxon>Insecta</taxon>
        <taxon>Pterygota</taxon>
        <taxon>Neoptera</taxon>
        <taxon>Endopterygota</taxon>
        <taxon>Hymenoptera</taxon>
        <taxon>Apocrita</taxon>
        <taxon>Aculeata</taxon>
        <taxon>Apoidea</taxon>
        <taxon>Anthophila</taxon>
        <taxon>Apidae</taxon>
        <taxon>Frieseomelitta</taxon>
    </lineage>
</organism>
<evidence type="ECO:0000313" key="19">
    <source>
        <dbReference type="EMBL" id="KAF3430515.1"/>
    </source>
</evidence>
<comment type="caution">
    <text evidence="19">The sequence shown here is derived from an EMBL/GenBank/DDBJ whole genome shotgun (WGS) entry which is preliminary data.</text>
</comment>
<gene>
    <name evidence="19" type="ORF">E2986_07502</name>
</gene>
<dbReference type="InterPro" id="IPR013618">
    <property type="entry name" value="TMTC_DUF1736"/>
</dbReference>
<comment type="catalytic activity">
    <reaction evidence="15">
        <text>a di-trans,poly-cis-dolichyl beta-D-mannosyl phosphate + L-seryl-[protein] = 3-O-(alpha-D-mannosyl)-L-seryl-[protein] + a di-trans,poly-cis-dolichyl phosphate + H(+)</text>
        <dbReference type="Rhea" id="RHEA:17377"/>
        <dbReference type="Rhea" id="RHEA-COMP:9863"/>
        <dbReference type="Rhea" id="RHEA-COMP:13546"/>
        <dbReference type="Rhea" id="RHEA-COMP:19498"/>
        <dbReference type="Rhea" id="RHEA-COMP:19501"/>
        <dbReference type="ChEBI" id="CHEBI:15378"/>
        <dbReference type="ChEBI" id="CHEBI:29999"/>
        <dbReference type="ChEBI" id="CHEBI:57683"/>
        <dbReference type="ChEBI" id="CHEBI:58211"/>
        <dbReference type="ChEBI" id="CHEBI:137321"/>
        <dbReference type="EC" id="2.4.1.109"/>
    </reaction>
</comment>
<dbReference type="InterPro" id="IPR052346">
    <property type="entry name" value="O-mannosyl-transferase_TMTC"/>
</dbReference>
<evidence type="ECO:0000256" key="14">
    <source>
        <dbReference type="ARBA" id="ARBA00045085"/>
    </source>
</evidence>
<comment type="subcellular location">
    <subcellularLocation>
        <location evidence="3">Endoplasmic reticulum</location>
    </subcellularLocation>
    <subcellularLocation>
        <location evidence="2">Membrane</location>
        <topology evidence="2">Multi-pass membrane protein</topology>
    </subcellularLocation>
</comment>
<evidence type="ECO:0000256" key="15">
    <source>
        <dbReference type="ARBA" id="ARBA00045102"/>
    </source>
</evidence>
<evidence type="ECO:0000256" key="2">
    <source>
        <dbReference type="ARBA" id="ARBA00004141"/>
    </source>
</evidence>
<dbReference type="GO" id="GO:0030968">
    <property type="term" value="P:endoplasmic reticulum unfolded protein response"/>
    <property type="evidence" value="ECO:0007669"/>
    <property type="project" value="TreeGrafter"/>
</dbReference>
<comment type="catalytic activity">
    <reaction evidence="14">
        <text>a di-trans,poly-cis-dolichyl beta-D-mannosyl phosphate + L-threonyl-[protein] = 3-O-(alpha-D-mannosyl)-L-threonyl-[protein] + a di-trans,poly-cis-dolichyl phosphate + H(+)</text>
        <dbReference type="Rhea" id="RHEA:53396"/>
        <dbReference type="Rhea" id="RHEA-COMP:11060"/>
        <dbReference type="Rhea" id="RHEA-COMP:13547"/>
        <dbReference type="Rhea" id="RHEA-COMP:19498"/>
        <dbReference type="Rhea" id="RHEA-COMP:19501"/>
        <dbReference type="ChEBI" id="CHEBI:15378"/>
        <dbReference type="ChEBI" id="CHEBI:30013"/>
        <dbReference type="ChEBI" id="CHEBI:57683"/>
        <dbReference type="ChEBI" id="CHEBI:58211"/>
        <dbReference type="ChEBI" id="CHEBI:137323"/>
        <dbReference type="EC" id="2.4.1.109"/>
    </reaction>
</comment>
<feature type="transmembrane region" description="Helical" evidence="17">
    <location>
        <begin position="204"/>
        <end position="224"/>
    </location>
</feature>
<dbReference type="OrthoDB" id="19588at2759"/>